<evidence type="ECO:0000256" key="10">
    <source>
        <dbReference type="ARBA" id="ARBA00023136"/>
    </source>
</evidence>
<accession>A0A1F7FHF9</accession>
<evidence type="ECO:0000313" key="16">
    <source>
        <dbReference type="Proteomes" id="UP000179243"/>
    </source>
</evidence>
<keyword evidence="8" id="KW-0915">Sodium</keyword>
<feature type="transmembrane region" description="Helical" evidence="14">
    <location>
        <begin position="120"/>
        <end position="143"/>
    </location>
</feature>
<feature type="transmembrane region" description="Helical" evidence="14">
    <location>
        <begin position="417"/>
        <end position="438"/>
    </location>
</feature>
<protein>
    <recommendedName>
        <fullName evidence="17">Transporter</fullName>
    </recommendedName>
</protein>
<keyword evidence="6" id="KW-0769">Symport</keyword>
<feature type="transmembrane region" description="Helical" evidence="14">
    <location>
        <begin position="474"/>
        <end position="494"/>
    </location>
</feature>
<evidence type="ECO:0000256" key="1">
    <source>
        <dbReference type="ARBA" id="ARBA00004651"/>
    </source>
</evidence>
<feature type="transmembrane region" description="Helical" evidence="14">
    <location>
        <begin position="48"/>
        <end position="68"/>
    </location>
</feature>
<comment type="caution">
    <text evidence="15">The sequence shown here is derived from an EMBL/GenBank/DDBJ whole genome shotgun (WGS) entry which is preliminary data.</text>
</comment>
<dbReference type="PROSITE" id="PS50283">
    <property type="entry name" value="NA_SOLUT_SYMP_3"/>
    <property type="match status" value="1"/>
</dbReference>
<feature type="transmembrane region" description="Helical" evidence="14">
    <location>
        <begin position="288"/>
        <end position="308"/>
    </location>
</feature>
<evidence type="ECO:0000313" key="15">
    <source>
        <dbReference type="EMBL" id="OGK06139.1"/>
    </source>
</evidence>
<dbReference type="PANTHER" id="PTHR48086">
    <property type="entry name" value="SODIUM/PROLINE SYMPORTER-RELATED"/>
    <property type="match status" value="1"/>
</dbReference>
<comment type="similarity">
    <text evidence="2 13">Belongs to the sodium:solute symporter (SSF) (TC 2.A.21) family.</text>
</comment>
<dbReference type="InterPro" id="IPR001734">
    <property type="entry name" value="Na/solute_symporter"/>
</dbReference>
<evidence type="ECO:0000256" key="6">
    <source>
        <dbReference type="ARBA" id="ARBA00022847"/>
    </source>
</evidence>
<keyword evidence="11" id="KW-0739">Sodium transport</keyword>
<evidence type="ECO:0000256" key="12">
    <source>
        <dbReference type="ARBA" id="ARBA00033708"/>
    </source>
</evidence>
<feature type="transmembrane region" description="Helical" evidence="14">
    <location>
        <begin position="217"/>
        <end position="238"/>
    </location>
</feature>
<feature type="transmembrane region" description="Helical" evidence="14">
    <location>
        <begin position="245"/>
        <end position="268"/>
    </location>
</feature>
<feature type="transmembrane region" description="Helical" evidence="14">
    <location>
        <begin position="599"/>
        <end position="616"/>
    </location>
</feature>
<feature type="transmembrane region" description="Helical" evidence="14">
    <location>
        <begin position="450"/>
        <end position="468"/>
    </location>
</feature>
<evidence type="ECO:0000256" key="14">
    <source>
        <dbReference type="SAM" id="Phobius"/>
    </source>
</evidence>
<gene>
    <name evidence="15" type="ORF">A2519_22770</name>
</gene>
<evidence type="ECO:0000256" key="3">
    <source>
        <dbReference type="ARBA" id="ARBA00022448"/>
    </source>
</evidence>
<feature type="transmembrane region" description="Helical" evidence="14">
    <location>
        <begin position="336"/>
        <end position="353"/>
    </location>
</feature>
<keyword evidence="4" id="KW-1003">Cell membrane</keyword>
<dbReference type="InterPro" id="IPR050277">
    <property type="entry name" value="Sodium:Solute_Symporter"/>
</dbReference>
<reference evidence="15 16" key="1">
    <citation type="journal article" date="2016" name="Nat. Commun.">
        <title>Thousands of microbial genomes shed light on interconnected biogeochemical processes in an aquifer system.</title>
        <authorList>
            <person name="Anantharaman K."/>
            <person name="Brown C.T."/>
            <person name="Hug L.A."/>
            <person name="Sharon I."/>
            <person name="Castelle C.J."/>
            <person name="Probst A.J."/>
            <person name="Thomas B.C."/>
            <person name="Singh A."/>
            <person name="Wilkins M.J."/>
            <person name="Karaoz U."/>
            <person name="Brodie E.L."/>
            <person name="Williams K.H."/>
            <person name="Hubbard S.S."/>
            <person name="Banfield J.F."/>
        </authorList>
    </citation>
    <scope>NUCLEOTIDE SEQUENCE [LARGE SCALE GENOMIC DNA]</scope>
</reference>
<evidence type="ECO:0008006" key="17">
    <source>
        <dbReference type="Google" id="ProtNLM"/>
    </source>
</evidence>
<evidence type="ECO:0000256" key="13">
    <source>
        <dbReference type="RuleBase" id="RU362091"/>
    </source>
</evidence>
<feature type="transmembrane region" description="Helical" evidence="14">
    <location>
        <begin position="6"/>
        <end position="27"/>
    </location>
</feature>
<keyword evidence="9" id="KW-0406">Ion transport</keyword>
<dbReference type="Pfam" id="PF00474">
    <property type="entry name" value="SSF"/>
    <property type="match status" value="1"/>
</dbReference>
<evidence type="ECO:0000256" key="9">
    <source>
        <dbReference type="ARBA" id="ARBA00023065"/>
    </source>
</evidence>
<evidence type="ECO:0000256" key="7">
    <source>
        <dbReference type="ARBA" id="ARBA00022989"/>
    </source>
</evidence>
<dbReference type="Gene3D" id="1.20.1730.10">
    <property type="entry name" value="Sodium/glucose cotransporter"/>
    <property type="match status" value="1"/>
</dbReference>
<keyword evidence="3" id="KW-0813">Transport</keyword>
<dbReference type="CDD" id="cd10322">
    <property type="entry name" value="SLC5sbd"/>
    <property type="match status" value="1"/>
</dbReference>
<proteinExistence type="inferred from homology"/>
<dbReference type="Proteomes" id="UP000179243">
    <property type="component" value="Unassembled WGS sequence"/>
</dbReference>
<evidence type="ECO:0000256" key="4">
    <source>
        <dbReference type="ARBA" id="ARBA00022475"/>
    </source>
</evidence>
<feature type="transmembrane region" description="Helical" evidence="14">
    <location>
        <begin position="80"/>
        <end position="99"/>
    </location>
</feature>
<name>A0A1F7FHF9_UNCRA</name>
<keyword evidence="10 14" id="KW-0472">Membrane</keyword>
<keyword evidence="7 14" id="KW-1133">Transmembrane helix</keyword>
<sequence length="704" mass="78833">MFFGFHYLDIIVICVYVIGMVYIGVWYSRKGMKNREDFYLGGRRMGKAYQFFLNFGNATNADQAVTLAREVYRQGVSGMWIQFVVIFLTPFYWFVSFFHRRMRVTTLGDFLTDRFSSKSLGAVFATQAIIGTLLTTTLCYVITGKTLVAMTPKPETSYTVEEKASIDGYKQYRELSAQRDINGLSDEESALYSSLHEKYKKGELNSYVSYFKGEDFWWIYGAIVFAYTVLGGLMAATITDIFQGLLIVLFSLLLIPIGLLKVGGFSGLHERVQPDMFHLFSANVTSEYTWFMVASMVFANLVGCIGSTNNMAVSSAARTDFDARFGMVTGNFMKRFMMIAWALCGIIAVAYFGNSISDPDIIWGVMIREFLPVGLIGLMFVGILAANMSSQSVWSLTCSAMFVNNLYRPVIRDKSEAHYILVGRIVVAGILFGSILLASSVTNIINIVKFFFSFAALFGASIWLSLFWRGLTRAAVYWQIGLCLLVIVVLPYGLPSFSFANSNPTLLVETAQRTITVNAVATAADFEAGLASQQGQKITKQKTVDPVGIYFERVVQVNPDDPASPKMGVGRFNAEHFILSRLGVDFSNYSKASIDTVRFLFDSLFPFLLLFVFSRFTRKEPESLLNGFFARMHTPAIADREKETADLEANKADPARYAHRKLLPNSNWEFPKPTKVDVFGFFAVWVAIGVIFLVLYGVMNITVP</sequence>
<evidence type="ECO:0000256" key="5">
    <source>
        <dbReference type="ARBA" id="ARBA00022692"/>
    </source>
</evidence>
<dbReference type="InterPro" id="IPR038377">
    <property type="entry name" value="Na/Glc_symporter_sf"/>
</dbReference>
<comment type="subcellular location">
    <subcellularLocation>
        <location evidence="1">Cell membrane</location>
        <topology evidence="1">Multi-pass membrane protein</topology>
    </subcellularLocation>
</comment>
<dbReference type="GO" id="GO:0015293">
    <property type="term" value="F:symporter activity"/>
    <property type="evidence" value="ECO:0007669"/>
    <property type="project" value="UniProtKB-KW"/>
</dbReference>
<dbReference type="PANTHER" id="PTHR48086:SF3">
    <property type="entry name" value="SODIUM_PROLINE SYMPORTER"/>
    <property type="match status" value="1"/>
</dbReference>
<dbReference type="GO" id="GO:0005886">
    <property type="term" value="C:plasma membrane"/>
    <property type="evidence" value="ECO:0007669"/>
    <property type="project" value="UniProtKB-SubCell"/>
</dbReference>
<dbReference type="GO" id="GO:0006814">
    <property type="term" value="P:sodium ion transport"/>
    <property type="evidence" value="ECO:0007669"/>
    <property type="project" value="UniProtKB-KW"/>
</dbReference>
<dbReference type="AlphaFoldDB" id="A0A1F7FHF9"/>
<comment type="catalytic activity">
    <reaction evidence="12">
        <text>L-proline(in) + Na(+)(in) = L-proline(out) + Na(+)(out)</text>
        <dbReference type="Rhea" id="RHEA:28967"/>
        <dbReference type="ChEBI" id="CHEBI:29101"/>
        <dbReference type="ChEBI" id="CHEBI:60039"/>
    </reaction>
</comment>
<evidence type="ECO:0000256" key="2">
    <source>
        <dbReference type="ARBA" id="ARBA00006434"/>
    </source>
</evidence>
<organism evidence="15 16">
    <name type="scientific">Candidatus Raymondbacteria bacterium RIFOXYD12_FULL_49_13</name>
    <dbReference type="NCBI Taxonomy" id="1817890"/>
    <lineage>
        <taxon>Bacteria</taxon>
        <taxon>Raymondiibacteriota</taxon>
    </lineage>
</organism>
<feature type="transmembrane region" description="Helical" evidence="14">
    <location>
        <begin position="678"/>
        <end position="698"/>
    </location>
</feature>
<keyword evidence="5 14" id="KW-0812">Transmembrane</keyword>
<feature type="transmembrane region" description="Helical" evidence="14">
    <location>
        <begin position="365"/>
        <end position="386"/>
    </location>
</feature>
<evidence type="ECO:0000256" key="11">
    <source>
        <dbReference type="ARBA" id="ARBA00023201"/>
    </source>
</evidence>
<evidence type="ECO:0000256" key="8">
    <source>
        <dbReference type="ARBA" id="ARBA00023053"/>
    </source>
</evidence>
<dbReference type="EMBL" id="MFYX01000037">
    <property type="protein sequence ID" value="OGK06139.1"/>
    <property type="molecule type" value="Genomic_DNA"/>
</dbReference>